<proteinExistence type="predicted"/>
<evidence type="ECO:0000313" key="2">
    <source>
        <dbReference type="Proteomes" id="UP001472866"/>
    </source>
</evidence>
<evidence type="ECO:0000313" key="1">
    <source>
        <dbReference type="EMBL" id="WZN62967.1"/>
    </source>
</evidence>
<organism evidence="1 2">
    <name type="scientific">Chloropicon roscoffensis</name>
    <dbReference type="NCBI Taxonomy" id="1461544"/>
    <lineage>
        <taxon>Eukaryota</taxon>
        <taxon>Viridiplantae</taxon>
        <taxon>Chlorophyta</taxon>
        <taxon>Chloropicophyceae</taxon>
        <taxon>Chloropicales</taxon>
        <taxon>Chloropicaceae</taxon>
        <taxon>Chloropicon</taxon>
    </lineage>
</organism>
<dbReference type="Proteomes" id="UP001472866">
    <property type="component" value="Chromosome 06"/>
</dbReference>
<keyword evidence="2" id="KW-1185">Reference proteome</keyword>
<dbReference type="SUPFAM" id="SSF140860">
    <property type="entry name" value="Pseudo ankyrin repeat-like"/>
    <property type="match status" value="1"/>
</dbReference>
<dbReference type="EMBL" id="CP151506">
    <property type="protein sequence ID" value="WZN62967.1"/>
    <property type="molecule type" value="Genomic_DNA"/>
</dbReference>
<dbReference type="PANTHER" id="PTHR46586:SF3">
    <property type="entry name" value="ANKYRIN REPEAT-CONTAINING PROTEIN"/>
    <property type="match status" value="1"/>
</dbReference>
<sequence length="114" mass="12464">MVEMGHELNDHVGPPWWAGFGGTVEAFQYLRGRGYEFDRKACEGAAREGHLNALKFLRGLDPPCPWSASTCTRAAEGGHLDVLKWLRAQNPPCPWSSSACARAAEGGHLEVLKC</sequence>
<dbReference type="InterPro" id="IPR052050">
    <property type="entry name" value="SecEffector_AnkRepeat"/>
</dbReference>
<protein>
    <recommendedName>
        <fullName evidence="3">Ankyrin repeat protein</fullName>
    </recommendedName>
</protein>
<gene>
    <name evidence="1" type="ORF">HKI87_06g45120</name>
</gene>
<accession>A0AAX4P9R5</accession>
<reference evidence="1 2" key="1">
    <citation type="submission" date="2024-03" db="EMBL/GenBank/DDBJ databases">
        <title>Complete genome sequence of the green alga Chloropicon roscoffensis RCC1871.</title>
        <authorList>
            <person name="Lemieux C."/>
            <person name="Pombert J.-F."/>
            <person name="Otis C."/>
            <person name="Turmel M."/>
        </authorList>
    </citation>
    <scope>NUCLEOTIDE SEQUENCE [LARGE SCALE GENOMIC DNA]</scope>
    <source>
        <strain evidence="1 2">RCC1871</strain>
    </source>
</reference>
<dbReference type="AlphaFoldDB" id="A0AAX4P9R5"/>
<name>A0AAX4P9R5_9CHLO</name>
<evidence type="ECO:0008006" key="3">
    <source>
        <dbReference type="Google" id="ProtNLM"/>
    </source>
</evidence>
<dbReference type="PANTHER" id="PTHR46586">
    <property type="entry name" value="ANKYRIN REPEAT-CONTAINING PROTEIN"/>
    <property type="match status" value="1"/>
</dbReference>